<proteinExistence type="predicted"/>
<evidence type="ECO:0000313" key="2">
    <source>
        <dbReference type="EMBL" id="OZC03462.1"/>
    </source>
</evidence>
<sequence>MKHALACLAALLLAGAAAAQHTHTAPADASGDPHAVVEAFVVTGLRVDTQAPPPGSGVGRAGLRFTDGGYVSVVHGKPYARGREVWGGLVGFGSAWVAGAHRATELFTTVPLMVGSTRLEPGAYSLFVTPHHNAWTLHVNRALGMHLADEYDAALDIARVDATPTVLLAPVDGLTWSFLEDGSALTLAWDRQSTDFPISRAH</sequence>
<organism evidence="2 3">
    <name type="scientific">Rubricoccus marinus</name>
    <dbReference type="NCBI Taxonomy" id="716817"/>
    <lineage>
        <taxon>Bacteria</taxon>
        <taxon>Pseudomonadati</taxon>
        <taxon>Rhodothermota</taxon>
        <taxon>Rhodothermia</taxon>
        <taxon>Rhodothermales</taxon>
        <taxon>Rubricoccaceae</taxon>
        <taxon>Rubricoccus</taxon>
    </lineage>
</organism>
<feature type="chain" id="PRO_5012762808" description="DUF2911 domain-containing protein" evidence="1">
    <location>
        <begin position="20"/>
        <end position="202"/>
    </location>
</feature>
<protein>
    <recommendedName>
        <fullName evidence="4">DUF2911 domain-containing protein</fullName>
    </recommendedName>
</protein>
<name>A0A259U0C9_9BACT</name>
<dbReference type="EMBL" id="MQWB01000001">
    <property type="protein sequence ID" value="OZC03462.1"/>
    <property type="molecule type" value="Genomic_DNA"/>
</dbReference>
<dbReference type="Proteomes" id="UP000216446">
    <property type="component" value="Unassembled WGS sequence"/>
</dbReference>
<dbReference type="RefSeq" id="WP_094548850.1">
    <property type="nucleotide sequence ID" value="NZ_MQWB01000001.1"/>
</dbReference>
<accession>A0A259U0C9</accession>
<dbReference type="OrthoDB" id="978542at2"/>
<keyword evidence="1" id="KW-0732">Signal</keyword>
<comment type="caution">
    <text evidence="2">The sequence shown here is derived from an EMBL/GenBank/DDBJ whole genome shotgun (WGS) entry which is preliminary data.</text>
</comment>
<dbReference type="InParanoid" id="A0A259U0C9"/>
<gene>
    <name evidence="2" type="ORF">BSZ36_11005</name>
</gene>
<evidence type="ECO:0000256" key="1">
    <source>
        <dbReference type="SAM" id="SignalP"/>
    </source>
</evidence>
<dbReference type="AlphaFoldDB" id="A0A259U0C9"/>
<evidence type="ECO:0008006" key="4">
    <source>
        <dbReference type="Google" id="ProtNLM"/>
    </source>
</evidence>
<feature type="signal peptide" evidence="1">
    <location>
        <begin position="1"/>
        <end position="19"/>
    </location>
</feature>
<dbReference type="InterPro" id="IPR021314">
    <property type="entry name" value="DUF2911"/>
</dbReference>
<evidence type="ECO:0000313" key="3">
    <source>
        <dbReference type="Proteomes" id="UP000216446"/>
    </source>
</evidence>
<reference evidence="2 3" key="1">
    <citation type="submission" date="2016-11" db="EMBL/GenBank/DDBJ databases">
        <title>Study of marine rhodopsin-containing bacteria.</title>
        <authorList>
            <person name="Yoshizawa S."/>
            <person name="Kumagai Y."/>
            <person name="Kogure K."/>
        </authorList>
    </citation>
    <scope>NUCLEOTIDE SEQUENCE [LARGE SCALE GENOMIC DNA]</scope>
    <source>
        <strain evidence="2 3">SG-29</strain>
    </source>
</reference>
<dbReference type="Pfam" id="PF11138">
    <property type="entry name" value="DUF2911"/>
    <property type="match status" value="1"/>
</dbReference>
<keyword evidence="3" id="KW-1185">Reference proteome</keyword>